<dbReference type="InterPro" id="IPR003439">
    <property type="entry name" value="ABC_transporter-like_ATP-bd"/>
</dbReference>
<evidence type="ECO:0000256" key="3">
    <source>
        <dbReference type="ARBA" id="ARBA00022741"/>
    </source>
</evidence>
<evidence type="ECO:0000259" key="5">
    <source>
        <dbReference type="PROSITE" id="PS50893"/>
    </source>
</evidence>
<keyword evidence="4 6" id="KW-0067">ATP-binding</keyword>
<dbReference type="RefSeq" id="WP_269943909.1">
    <property type="nucleotide sequence ID" value="NZ_JAKMUT010000001.1"/>
</dbReference>
<dbReference type="GO" id="GO:0005524">
    <property type="term" value="F:ATP binding"/>
    <property type="evidence" value="ECO:0007669"/>
    <property type="project" value="UniProtKB-KW"/>
</dbReference>
<dbReference type="EMBL" id="JAKMUT010000001">
    <property type="protein sequence ID" value="MCZ9288680.1"/>
    <property type="molecule type" value="Genomic_DNA"/>
</dbReference>
<proteinExistence type="inferred from homology"/>
<comment type="similarity">
    <text evidence="1">Belongs to the ABC transporter superfamily.</text>
</comment>
<dbReference type="PANTHER" id="PTHR43335:SF4">
    <property type="entry name" value="ABC TRANSPORTER, ATP-BINDING PROTEIN"/>
    <property type="match status" value="1"/>
</dbReference>
<dbReference type="InterPro" id="IPR003593">
    <property type="entry name" value="AAA+_ATPase"/>
</dbReference>
<dbReference type="AlphaFoldDB" id="A0A9X3REJ0"/>
<dbReference type="InterPro" id="IPR027417">
    <property type="entry name" value="P-loop_NTPase"/>
</dbReference>
<evidence type="ECO:0000256" key="4">
    <source>
        <dbReference type="ARBA" id="ARBA00022840"/>
    </source>
</evidence>
<sequence>MTTNAVIQNPSTTNHNEDSACPADAVIEVSNLSLKLGSKRVLNNLTFHVPRGRVTLLAGPNGAGKSSALQTICGLYQPTSGEAEINGRVYAELPEPSQTVGALLDAEWLDPALSARANLRILSQLAGLPDSRVDESLSKCGIFSVADQKVGEFSLGMRQRCGIAAAMLHDPEVLILDEPVNGLDPNGMTWLRGFIREHTENGGTTLLSSHFLSDSERLAEHLVIMGKGETLWEGELDELTHRGTACTLFRSTDDEAVVAELWRHHQEQKNKQSQQWRDPVTVYRAIRVAATPLEVSAAARSVGVDLLHLEENSGSLEEEFHRITEGAVEFK</sequence>
<protein>
    <submittedName>
        <fullName evidence="6">ATP-binding cassette domain-containing protein</fullName>
    </submittedName>
</protein>
<organism evidence="6 7">
    <name type="scientific">Corynebacterium evansiae</name>
    <dbReference type="NCBI Taxonomy" id="2913499"/>
    <lineage>
        <taxon>Bacteria</taxon>
        <taxon>Bacillati</taxon>
        <taxon>Actinomycetota</taxon>
        <taxon>Actinomycetes</taxon>
        <taxon>Mycobacteriales</taxon>
        <taxon>Corynebacteriaceae</taxon>
        <taxon>Corynebacterium</taxon>
    </lineage>
</organism>
<dbReference type="SUPFAM" id="SSF52540">
    <property type="entry name" value="P-loop containing nucleoside triphosphate hydrolases"/>
    <property type="match status" value="1"/>
</dbReference>
<keyword evidence="3" id="KW-0547">Nucleotide-binding</keyword>
<evidence type="ECO:0000313" key="6">
    <source>
        <dbReference type="EMBL" id="MCZ9288680.1"/>
    </source>
</evidence>
<comment type="caution">
    <text evidence="6">The sequence shown here is derived from an EMBL/GenBank/DDBJ whole genome shotgun (WGS) entry which is preliminary data.</text>
</comment>
<dbReference type="Pfam" id="PF00005">
    <property type="entry name" value="ABC_tran"/>
    <property type="match status" value="1"/>
</dbReference>
<dbReference type="SMART" id="SM00382">
    <property type="entry name" value="AAA"/>
    <property type="match status" value="1"/>
</dbReference>
<gene>
    <name evidence="6" type="ORF">L8V00_00425</name>
</gene>
<evidence type="ECO:0000313" key="7">
    <source>
        <dbReference type="Proteomes" id="UP001146469"/>
    </source>
</evidence>
<dbReference type="Proteomes" id="UP001146469">
    <property type="component" value="Unassembled WGS sequence"/>
</dbReference>
<accession>A0A9X3REJ0</accession>
<feature type="domain" description="ABC transporter" evidence="5">
    <location>
        <begin position="27"/>
        <end position="252"/>
    </location>
</feature>
<dbReference type="PANTHER" id="PTHR43335">
    <property type="entry name" value="ABC TRANSPORTER, ATP-BINDING PROTEIN"/>
    <property type="match status" value="1"/>
</dbReference>
<name>A0A9X3REJ0_9CORY</name>
<evidence type="ECO:0000256" key="2">
    <source>
        <dbReference type="ARBA" id="ARBA00022448"/>
    </source>
</evidence>
<dbReference type="GO" id="GO:0016887">
    <property type="term" value="F:ATP hydrolysis activity"/>
    <property type="evidence" value="ECO:0007669"/>
    <property type="project" value="InterPro"/>
</dbReference>
<keyword evidence="2" id="KW-0813">Transport</keyword>
<dbReference type="Gene3D" id="3.40.50.300">
    <property type="entry name" value="P-loop containing nucleotide triphosphate hydrolases"/>
    <property type="match status" value="1"/>
</dbReference>
<keyword evidence="7" id="KW-1185">Reference proteome</keyword>
<dbReference type="PROSITE" id="PS50893">
    <property type="entry name" value="ABC_TRANSPORTER_2"/>
    <property type="match status" value="1"/>
</dbReference>
<reference evidence="6" key="1">
    <citation type="submission" date="2022-02" db="EMBL/GenBank/DDBJ databases">
        <title>Corynebacterium sp. from urogenital microbiome.</title>
        <authorList>
            <person name="Cappelli E.A."/>
            <person name="Ribeiro T.G."/>
            <person name="Peixe L."/>
        </authorList>
    </citation>
    <scope>NUCLEOTIDE SEQUENCE</scope>
    <source>
        <strain evidence="6">C8Ua_174</strain>
    </source>
</reference>
<evidence type="ECO:0000256" key="1">
    <source>
        <dbReference type="ARBA" id="ARBA00005417"/>
    </source>
</evidence>